<evidence type="ECO:0000313" key="1">
    <source>
        <dbReference type="EMBL" id="ASV75476.1"/>
    </source>
</evidence>
<dbReference type="KEGG" id="ttf:THTE_2874"/>
<dbReference type="AlphaFoldDB" id="A0A286RHS5"/>
<name>A0A286RHS5_9BACT</name>
<keyword evidence="2" id="KW-1185">Reference proteome</keyword>
<dbReference type="Proteomes" id="UP000215086">
    <property type="component" value="Chromosome"/>
</dbReference>
<evidence type="ECO:0000313" key="2">
    <source>
        <dbReference type="Proteomes" id="UP000215086"/>
    </source>
</evidence>
<gene>
    <name evidence="1" type="ORF">THTE_2874</name>
</gene>
<protein>
    <submittedName>
        <fullName evidence="1">Uncharacterized protein</fullName>
    </submittedName>
</protein>
<reference evidence="1 2" key="1">
    <citation type="journal article" name="Front. Microbiol.">
        <title>Sugar Metabolism of the First Thermophilic Planctomycete Thermogutta terrifontis: Comparative Genomic and Transcriptomic Approaches.</title>
        <authorList>
            <person name="Elcheninov A.G."/>
            <person name="Menzel P."/>
            <person name="Gudbergsdottir S.R."/>
            <person name="Slesarev A.I."/>
            <person name="Kadnikov V.V."/>
            <person name="Krogh A."/>
            <person name="Bonch-Osmolovskaya E.A."/>
            <person name="Peng X."/>
            <person name="Kublanov I.V."/>
        </authorList>
    </citation>
    <scope>NUCLEOTIDE SEQUENCE [LARGE SCALE GENOMIC DNA]</scope>
    <source>
        <strain evidence="1 2">R1</strain>
    </source>
</reference>
<proteinExistence type="predicted"/>
<organism evidence="1 2">
    <name type="scientific">Thermogutta terrifontis</name>
    <dbReference type="NCBI Taxonomy" id="1331910"/>
    <lineage>
        <taxon>Bacteria</taxon>
        <taxon>Pseudomonadati</taxon>
        <taxon>Planctomycetota</taxon>
        <taxon>Planctomycetia</taxon>
        <taxon>Pirellulales</taxon>
        <taxon>Thermoguttaceae</taxon>
        <taxon>Thermogutta</taxon>
    </lineage>
</organism>
<dbReference type="EMBL" id="CP018477">
    <property type="protein sequence ID" value="ASV75476.1"/>
    <property type="molecule type" value="Genomic_DNA"/>
</dbReference>
<accession>A0A286RHS5</accession>
<sequence>MLPAELDWLVGNYKTTVRWVPPSGKGRLHHFRPGQRVSRAVERLGIPI</sequence>